<evidence type="ECO:0000256" key="1">
    <source>
        <dbReference type="ARBA" id="ARBA00004123"/>
    </source>
</evidence>
<protein>
    <recommendedName>
        <fullName evidence="6">BHLH domain-containing protein</fullName>
    </recommendedName>
</protein>
<feature type="non-terminal residue" evidence="7">
    <location>
        <position position="161"/>
    </location>
</feature>
<evidence type="ECO:0000259" key="6">
    <source>
        <dbReference type="PROSITE" id="PS50888"/>
    </source>
</evidence>
<feature type="domain" description="BHLH" evidence="6">
    <location>
        <begin position="9"/>
        <end position="60"/>
    </location>
</feature>
<dbReference type="Gene3D" id="4.10.280.10">
    <property type="entry name" value="Helix-loop-helix DNA-binding domain"/>
    <property type="match status" value="1"/>
</dbReference>
<sequence length="161" mass="18200">MATLASSSSNRVERNMKERNRRMHMKHLLEKLDSLLPQPEPSKLSASQILKDATSYVKQLQRNIEESLNRKKEKSTFDENLMRSSSSRSSSSSSALFPVINITNLGSTLEVNLVTGLNNNFMLYEIISALQEAETEVIETSHQKVVDKTIYTIKSKLGMHV</sequence>
<gene>
    <name evidence="7" type="ORF">Dsin_019442</name>
</gene>
<dbReference type="InterPro" id="IPR011598">
    <property type="entry name" value="bHLH_dom"/>
</dbReference>
<dbReference type="PANTHER" id="PTHR13935:SF118">
    <property type="entry name" value="BHLH DOMAIN-CONTAINING PROTEIN"/>
    <property type="match status" value="1"/>
</dbReference>
<dbReference type="GO" id="GO:0090575">
    <property type="term" value="C:RNA polymerase II transcription regulator complex"/>
    <property type="evidence" value="ECO:0007669"/>
    <property type="project" value="TreeGrafter"/>
</dbReference>
<organism evidence="7 8">
    <name type="scientific">Dipteronia sinensis</name>
    <dbReference type="NCBI Taxonomy" id="43782"/>
    <lineage>
        <taxon>Eukaryota</taxon>
        <taxon>Viridiplantae</taxon>
        <taxon>Streptophyta</taxon>
        <taxon>Embryophyta</taxon>
        <taxon>Tracheophyta</taxon>
        <taxon>Spermatophyta</taxon>
        <taxon>Magnoliopsida</taxon>
        <taxon>eudicotyledons</taxon>
        <taxon>Gunneridae</taxon>
        <taxon>Pentapetalae</taxon>
        <taxon>rosids</taxon>
        <taxon>malvids</taxon>
        <taxon>Sapindales</taxon>
        <taxon>Sapindaceae</taxon>
        <taxon>Hippocastanoideae</taxon>
        <taxon>Acereae</taxon>
        <taxon>Dipteronia</taxon>
    </lineage>
</organism>
<keyword evidence="2" id="KW-0805">Transcription regulation</keyword>
<dbReference type="InterPro" id="IPR036638">
    <property type="entry name" value="HLH_DNA-bd_sf"/>
</dbReference>
<dbReference type="InterPro" id="IPR015660">
    <property type="entry name" value="MASH1/Ascl1a-like"/>
</dbReference>
<keyword evidence="8" id="KW-1185">Reference proteome</keyword>
<dbReference type="PROSITE" id="PS50888">
    <property type="entry name" value="BHLH"/>
    <property type="match status" value="1"/>
</dbReference>
<evidence type="ECO:0000256" key="5">
    <source>
        <dbReference type="SAM" id="MobiDB-lite"/>
    </source>
</evidence>
<dbReference type="EMBL" id="JANJYJ010000006">
    <property type="protein sequence ID" value="KAK3205396.1"/>
    <property type="molecule type" value="Genomic_DNA"/>
</dbReference>
<dbReference type="AlphaFoldDB" id="A0AAE0A8P3"/>
<dbReference type="SMART" id="SM00353">
    <property type="entry name" value="HLH"/>
    <property type="match status" value="1"/>
</dbReference>
<keyword evidence="3" id="KW-0804">Transcription</keyword>
<dbReference type="GO" id="GO:0000977">
    <property type="term" value="F:RNA polymerase II transcription regulatory region sequence-specific DNA binding"/>
    <property type="evidence" value="ECO:0007669"/>
    <property type="project" value="TreeGrafter"/>
</dbReference>
<evidence type="ECO:0000256" key="3">
    <source>
        <dbReference type="ARBA" id="ARBA00023163"/>
    </source>
</evidence>
<dbReference type="GO" id="GO:0000981">
    <property type="term" value="F:DNA-binding transcription factor activity, RNA polymerase II-specific"/>
    <property type="evidence" value="ECO:0007669"/>
    <property type="project" value="TreeGrafter"/>
</dbReference>
<comment type="subcellular location">
    <subcellularLocation>
        <location evidence="1">Nucleus</location>
    </subcellularLocation>
</comment>
<name>A0AAE0A8P3_9ROSI</name>
<feature type="compositionally biased region" description="Basic and acidic residues" evidence="5">
    <location>
        <begin position="67"/>
        <end position="81"/>
    </location>
</feature>
<accession>A0AAE0A8P3</accession>
<proteinExistence type="predicted"/>
<evidence type="ECO:0000313" key="7">
    <source>
        <dbReference type="EMBL" id="KAK3205396.1"/>
    </source>
</evidence>
<dbReference type="GO" id="GO:0046983">
    <property type="term" value="F:protein dimerization activity"/>
    <property type="evidence" value="ECO:0007669"/>
    <property type="project" value="InterPro"/>
</dbReference>
<dbReference type="PANTHER" id="PTHR13935">
    <property type="entry name" value="ACHAETE-SCUTE TRANSCRIPTION FACTOR-RELATED"/>
    <property type="match status" value="1"/>
</dbReference>
<evidence type="ECO:0000256" key="4">
    <source>
        <dbReference type="ARBA" id="ARBA00023242"/>
    </source>
</evidence>
<comment type="caution">
    <text evidence="7">The sequence shown here is derived from an EMBL/GenBank/DDBJ whole genome shotgun (WGS) entry which is preliminary data.</text>
</comment>
<feature type="compositionally biased region" description="Low complexity" evidence="5">
    <location>
        <begin position="83"/>
        <end position="93"/>
    </location>
</feature>
<dbReference type="Proteomes" id="UP001281410">
    <property type="component" value="Unassembled WGS sequence"/>
</dbReference>
<evidence type="ECO:0000313" key="8">
    <source>
        <dbReference type="Proteomes" id="UP001281410"/>
    </source>
</evidence>
<dbReference type="SUPFAM" id="SSF47459">
    <property type="entry name" value="HLH, helix-loop-helix DNA-binding domain"/>
    <property type="match status" value="1"/>
</dbReference>
<reference evidence="7" key="1">
    <citation type="journal article" date="2023" name="Plant J.">
        <title>Genome sequences and population genomics provide insights into the demographic history, inbreeding, and mutation load of two 'living fossil' tree species of Dipteronia.</title>
        <authorList>
            <person name="Feng Y."/>
            <person name="Comes H.P."/>
            <person name="Chen J."/>
            <person name="Zhu S."/>
            <person name="Lu R."/>
            <person name="Zhang X."/>
            <person name="Li P."/>
            <person name="Qiu J."/>
            <person name="Olsen K.M."/>
            <person name="Qiu Y."/>
        </authorList>
    </citation>
    <scope>NUCLEOTIDE SEQUENCE</scope>
    <source>
        <strain evidence="7">NBL</strain>
    </source>
</reference>
<evidence type="ECO:0000256" key="2">
    <source>
        <dbReference type="ARBA" id="ARBA00023015"/>
    </source>
</evidence>
<feature type="region of interest" description="Disordered" evidence="5">
    <location>
        <begin position="67"/>
        <end position="93"/>
    </location>
</feature>
<dbReference type="Pfam" id="PF00010">
    <property type="entry name" value="HLH"/>
    <property type="match status" value="1"/>
</dbReference>
<keyword evidence="4" id="KW-0539">Nucleus</keyword>